<dbReference type="SUPFAM" id="SSF81296">
    <property type="entry name" value="E set domains"/>
    <property type="match status" value="1"/>
</dbReference>
<organism evidence="5 6">
    <name type="scientific">Thalassotalea mangrovi</name>
    <dbReference type="NCBI Taxonomy" id="2572245"/>
    <lineage>
        <taxon>Bacteria</taxon>
        <taxon>Pseudomonadati</taxon>
        <taxon>Pseudomonadota</taxon>
        <taxon>Gammaproteobacteria</taxon>
        <taxon>Alteromonadales</taxon>
        <taxon>Colwelliaceae</taxon>
        <taxon>Thalassotalea</taxon>
    </lineage>
</organism>
<dbReference type="OrthoDB" id="3236218at2"/>
<evidence type="ECO:0000259" key="4">
    <source>
        <dbReference type="SMART" id="SM00642"/>
    </source>
</evidence>
<feature type="domain" description="Glycosyl hydrolase family 13 catalytic" evidence="4">
    <location>
        <begin position="162"/>
        <end position="580"/>
    </location>
</feature>
<dbReference type="Pfam" id="PF02922">
    <property type="entry name" value="CBM_48"/>
    <property type="match status" value="1"/>
</dbReference>
<keyword evidence="2" id="KW-0378">Hydrolase</keyword>
<dbReference type="InterPro" id="IPR017853">
    <property type="entry name" value="GH"/>
</dbReference>
<evidence type="ECO:0000256" key="3">
    <source>
        <dbReference type="ARBA" id="ARBA00023295"/>
    </source>
</evidence>
<evidence type="ECO:0000313" key="5">
    <source>
        <dbReference type="EMBL" id="TKB46364.1"/>
    </source>
</evidence>
<dbReference type="PANTHER" id="PTHR43002">
    <property type="entry name" value="GLYCOGEN DEBRANCHING ENZYME"/>
    <property type="match status" value="1"/>
</dbReference>
<dbReference type="SUPFAM" id="SSF51445">
    <property type="entry name" value="(Trans)glycosidases"/>
    <property type="match status" value="1"/>
</dbReference>
<dbReference type="AlphaFoldDB" id="A0A4U1B714"/>
<dbReference type="CDD" id="cd11326">
    <property type="entry name" value="AmyAc_Glg_debranch"/>
    <property type="match status" value="1"/>
</dbReference>
<dbReference type="RefSeq" id="WP_136734940.1">
    <property type="nucleotide sequence ID" value="NZ_SWDB01000009.1"/>
</dbReference>
<dbReference type="Pfam" id="PF00128">
    <property type="entry name" value="Alpha-amylase"/>
    <property type="match status" value="1"/>
</dbReference>
<evidence type="ECO:0000256" key="1">
    <source>
        <dbReference type="ARBA" id="ARBA00008061"/>
    </source>
</evidence>
<dbReference type="SUPFAM" id="SSF51011">
    <property type="entry name" value="Glycosyl hydrolase domain"/>
    <property type="match status" value="1"/>
</dbReference>
<dbReference type="InterPro" id="IPR011837">
    <property type="entry name" value="Glycogen_debranch_GlgX"/>
</dbReference>
<accession>A0A4U1B714</accession>
<keyword evidence="6" id="KW-1185">Reference proteome</keyword>
<dbReference type="InterPro" id="IPR014756">
    <property type="entry name" value="Ig_E-set"/>
</dbReference>
<dbReference type="GO" id="GO:0004135">
    <property type="term" value="F:amylo-alpha-1,6-glucosidase activity"/>
    <property type="evidence" value="ECO:0007669"/>
    <property type="project" value="InterPro"/>
</dbReference>
<evidence type="ECO:0000256" key="2">
    <source>
        <dbReference type="ARBA" id="ARBA00022801"/>
    </source>
</evidence>
<comment type="caution">
    <text evidence="5">The sequence shown here is derived from an EMBL/GenBank/DDBJ whole genome shotgun (WGS) entry which is preliminary data.</text>
</comment>
<dbReference type="GO" id="GO:0005980">
    <property type="term" value="P:glycogen catabolic process"/>
    <property type="evidence" value="ECO:0007669"/>
    <property type="project" value="InterPro"/>
</dbReference>
<keyword evidence="3" id="KW-0326">Glycosidase</keyword>
<comment type="similarity">
    <text evidence="1">Belongs to the glycosyl hydrolase 13 family.</text>
</comment>
<dbReference type="Gene3D" id="3.20.20.80">
    <property type="entry name" value="Glycosidases"/>
    <property type="match status" value="1"/>
</dbReference>
<gene>
    <name evidence="5" type="primary">glgX</name>
    <name evidence="5" type="ORF">E8M12_04740</name>
</gene>
<protein>
    <submittedName>
        <fullName evidence="5">Glycogen debranching protein GlgX</fullName>
    </submittedName>
</protein>
<reference evidence="5 6" key="1">
    <citation type="submission" date="2019-04" db="EMBL/GenBank/DDBJ databases">
        <title>Thalassotalea guangxiensis sp. nov., isolated from sediment of the coastal wetland.</title>
        <authorList>
            <person name="Zheng S."/>
            <person name="Zhang D."/>
        </authorList>
    </citation>
    <scope>NUCLEOTIDE SEQUENCE [LARGE SCALE GENOMIC DNA]</scope>
    <source>
        <strain evidence="5 6">ZS-4</strain>
    </source>
</reference>
<dbReference type="Gene3D" id="2.60.40.1180">
    <property type="entry name" value="Golgi alpha-mannosidase II"/>
    <property type="match status" value="1"/>
</dbReference>
<dbReference type="CDD" id="cd02856">
    <property type="entry name" value="E_set_GDE_Isoamylase_N"/>
    <property type="match status" value="1"/>
</dbReference>
<evidence type="ECO:0000313" key="6">
    <source>
        <dbReference type="Proteomes" id="UP000307999"/>
    </source>
</evidence>
<dbReference type="NCBIfam" id="TIGR02100">
    <property type="entry name" value="glgX_debranch"/>
    <property type="match status" value="1"/>
</dbReference>
<dbReference type="InterPro" id="IPR004193">
    <property type="entry name" value="Glyco_hydro_13_N"/>
</dbReference>
<name>A0A4U1B714_9GAMM</name>
<dbReference type="InterPro" id="IPR013780">
    <property type="entry name" value="Glyco_hydro_b"/>
</dbReference>
<dbReference type="Proteomes" id="UP000307999">
    <property type="component" value="Unassembled WGS sequence"/>
</dbReference>
<dbReference type="Gene3D" id="2.60.40.10">
    <property type="entry name" value="Immunoglobulins"/>
    <property type="match status" value="1"/>
</dbReference>
<proteinExistence type="inferred from homology"/>
<dbReference type="EMBL" id="SWDB01000009">
    <property type="protein sequence ID" value="TKB46364.1"/>
    <property type="molecule type" value="Genomic_DNA"/>
</dbReference>
<sequence length="727" mass="83429">MRKLKAGKPYPLGATFDGQGTNFALFSAHASKVELCLFDATTEQELERIELCEYTDEVWHVYLPDVKPGCLYGYRVHGPYEPHSGHRFNPAKLLLDPYAKQLSRSFTWSNKHFGYDPQSRQQDLIIDLRDNSDVMPKCVVSETIKGLGNHIQIADHDTIIYEAHVKGFTQNHPHIDAEMRGTFKALGQPEAIQYFKDLGVTSVELLPVQGFFDESFLREKGLKNYWGYNSIAFFAPEPRYCHQNQLVEFQQMVENFHQAGLQVILDVVYNHTAEGNHLGPTYCFKGIDNLSYYRLEQEDKRFYINHSGCGNTLNLNHPRVLQLVMDSLRYWVDVMGVDGFRFDLAPILGRKDYQGNDSFYQHASFFAALRQDPTLANVKLIAEPWDIGHGGYQLGHFPSGWLEWNDRFRDSVRRFWRGDDGMIPELARRLHGSADIFEHHGRRPYASVNMVTSHDGYTLHDLVTYEKRHNHANGEENRDGHNHNYSRNYGAEGETDDSEIIQLRQQQKRNILATLFLSQGTPMLLAGDEVNHSQWGNNNAYCQDNEMTWLNWHCLTDTGSANCDADQQQLQFVQKLIQLRKLHPLLNRLNYQHGLQVSAKTGLQDLSWFNCHGEPMTEDNWHNKALKCFAMMLAETEAFEPDSTQDGVQDDALLIIFNAHKHTSRFQLPKLPGRWTRIINTAEPEHSLACMLTAATQQSIDTALIDIAAYSCSVLTYSQYDTQELNL</sequence>
<dbReference type="SMART" id="SM00642">
    <property type="entry name" value="Aamy"/>
    <property type="match status" value="1"/>
</dbReference>
<dbReference type="InterPro" id="IPR013783">
    <property type="entry name" value="Ig-like_fold"/>
</dbReference>
<dbReference type="InterPro" id="IPR044505">
    <property type="entry name" value="GlgX_Isoamylase_N_E_set"/>
</dbReference>
<dbReference type="InterPro" id="IPR006047">
    <property type="entry name" value="GH13_cat_dom"/>
</dbReference>